<evidence type="ECO:0000313" key="5">
    <source>
        <dbReference type="Proteomes" id="UP000677234"/>
    </source>
</evidence>
<evidence type="ECO:0000313" key="2">
    <source>
        <dbReference type="EMBL" id="QQE75459.1"/>
    </source>
</evidence>
<evidence type="ECO:0008006" key="6">
    <source>
        <dbReference type="Google" id="ProtNLM"/>
    </source>
</evidence>
<evidence type="ECO:0000313" key="4">
    <source>
        <dbReference type="Proteomes" id="UP000595847"/>
    </source>
</evidence>
<dbReference type="EMBL" id="CP066308">
    <property type="protein sequence ID" value="QQE75459.1"/>
    <property type="molecule type" value="Genomic_DNA"/>
</dbReference>
<evidence type="ECO:0000256" key="1">
    <source>
        <dbReference type="SAM" id="SignalP"/>
    </source>
</evidence>
<accession>A0A7T5EMP2</accession>
<keyword evidence="1" id="KW-0732">Signal</keyword>
<feature type="chain" id="PRO_5039465635" description="D-glucuronyl C5-epimerase C-terminal domain-containing protein" evidence="1">
    <location>
        <begin position="27"/>
        <end position="474"/>
    </location>
</feature>
<dbReference type="Proteomes" id="UP000677234">
    <property type="component" value="Chromosome"/>
</dbReference>
<dbReference type="EMBL" id="CP073708">
    <property type="protein sequence ID" value="QUO42485.1"/>
    <property type="molecule type" value="Genomic_DNA"/>
</dbReference>
<reference evidence="2 4" key="1">
    <citation type="submission" date="2020-12" db="EMBL/GenBank/DDBJ databases">
        <title>strain FJAT-54423T represents a novel species of the genus Brevibacillus.</title>
        <authorList>
            <person name="Tang R."/>
        </authorList>
    </citation>
    <scope>NUCLEOTIDE SEQUENCE [LARGE SCALE GENOMIC DNA]</scope>
    <source>
        <strain evidence="2 4">FJAT-54423</strain>
    </source>
</reference>
<feature type="signal peptide" evidence="1">
    <location>
        <begin position="1"/>
        <end position="26"/>
    </location>
</feature>
<dbReference type="AlphaFoldDB" id="A0A7T5EMP2"/>
<proteinExistence type="predicted"/>
<keyword evidence="5" id="KW-1185">Reference proteome</keyword>
<dbReference type="Proteomes" id="UP000595847">
    <property type="component" value="Chromosome"/>
</dbReference>
<dbReference type="KEGG" id="bcop:JD108_06005"/>
<organism evidence="2 4">
    <name type="scientific">Brevibacillus composti</name>
    <dbReference type="NCBI Taxonomy" id="2796470"/>
    <lineage>
        <taxon>Bacteria</taxon>
        <taxon>Bacillati</taxon>
        <taxon>Bacillota</taxon>
        <taxon>Bacilli</taxon>
        <taxon>Bacillales</taxon>
        <taxon>Paenibacillaceae</taxon>
        <taxon>Brevibacillus</taxon>
    </lineage>
</organism>
<dbReference type="RefSeq" id="WP_198828985.1">
    <property type="nucleotide sequence ID" value="NZ_CP066308.1"/>
</dbReference>
<gene>
    <name evidence="2" type="ORF">JD108_06005</name>
    <name evidence="3" type="ORF">KDJ56_05685</name>
</gene>
<reference evidence="3" key="2">
    <citation type="submission" date="2021-04" db="EMBL/GenBank/DDBJ databases">
        <title>Brevibacillus composti FJAT-54423, complete genome.</title>
        <authorList>
            <person name="Tang R."/>
        </authorList>
    </citation>
    <scope>NUCLEOTIDE SEQUENCE</scope>
    <source>
        <strain evidence="3">FJAT-54424</strain>
    </source>
</reference>
<protein>
    <recommendedName>
        <fullName evidence="6">D-glucuronyl C5-epimerase C-terminal domain-containing protein</fullName>
    </recommendedName>
</protein>
<evidence type="ECO:0000313" key="3">
    <source>
        <dbReference type="EMBL" id="QUO42485.1"/>
    </source>
</evidence>
<sequence length="474" mass="55010">MTKFKKYLLLMYVGLLMMLTPMPVQTNAFQWEKPQILEEVVSVNGGALKQRVYHFPNGDVYRAYRLEGQMDSHPHGLTFPLSSEGASFRYAVNRDGQTREWTMLSLLETNQLPLVPGFVESSNRYLLIGAPIVYQPLGKTTIEEKKEWAQPISVIQEWYRVHLEVQLPVKAGLVSEWWVLESRSPQVPWESQQTSDLWLKLDFTEKAKWLFDGYYYASPSTYVPSTPQSFWRNPENYIVRPLLAHLRGSAAQELAYVMLDTAVRNQEPEGHWKTYPLSQWLSQDYGIQDGFYDTRFNTGMAELLLEGCKQYDDTQFCESAQKYAQYLRDHASRHHYEVNGPQPGWLVADYTHPAGHLPTHVSLNHQLAEINFLWKMYMHFHDPTNNELANVMLFGVTNLGERWLASNGDLHYAWFPDDTLGRPDYPYLTYNDLRETQRLYRELYGVENQTIAMLMQSKEKWMAANGVVIPAALP</sequence>
<name>A0A7T5EMP2_9BACL</name>